<sequence>MDNIKELLQKYFEGDTSLAEENLLQQYFAQTEIAEDLKQYKPLFECFAGLEAETLPNSAFDEDFKQKVTPRRKHHGLVYHISVWSSAAAACVILAMGSIYYIERQNNYMIVNGKRVNDPEKALMIAAEKLHLVTGKFNNSVSHVQQIGRVGKQLSVMEIFNKHDSTTDSLNTNNAIKHNEN</sequence>
<reference evidence="3" key="2">
    <citation type="journal article" date="2017" name="Genome Announc.">
        <title>Draft genome sequence of Paludibacter jiangxiensis NM7(T), a propionate-producing fermentative bacterium.</title>
        <authorList>
            <person name="Qiu Y.-L."/>
            <person name="Tourlousse D.M."/>
            <person name="Matsuura N."/>
            <person name="Ohashi A."/>
            <person name="Sekiguchi Y."/>
        </authorList>
    </citation>
    <scope>NUCLEOTIDE SEQUENCE [LARGE SCALE GENOMIC DNA]</scope>
    <source>
        <strain evidence="3">NM7</strain>
    </source>
</reference>
<keyword evidence="1" id="KW-1133">Transmembrane helix</keyword>
<evidence type="ECO:0000313" key="2">
    <source>
        <dbReference type="EMBL" id="GAT62991.1"/>
    </source>
</evidence>
<dbReference type="OrthoDB" id="1098521at2"/>
<keyword evidence="1" id="KW-0812">Transmembrane</keyword>
<keyword evidence="1" id="KW-0472">Membrane</keyword>
<comment type="caution">
    <text evidence="2">The sequence shown here is derived from an EMBL/GenBank/DDBJ whole genome shotgun (WGS) entry which is preliminary data.</text>
</comment>
<dbReference type="EMBL" id="BDCR01000003">
    <property type="protein sequence ID" value="GAT62991.1"/>
    <property type="molecule type" value="Genomic_DNA"/>
</dbReference>
<dbReference type="STRING" id="681398.PJIAN_3303"/>
<evidence type="ECO:0000313" key="3">
    <source>
        <dbReference type="Proteomes" id="UP000076586"/>
    </source>
</evidence>
<feature type="transmembrane region" description="Helical" evidence="1">
    <location>
        <begin position="77"/>
        <end position="102"/>
    </location>
</feature>
<accession>A0A170ZT53</accession>
<dbReference type="RefSeq" id="WP_068703779.1">
    <property type="nucleotide sequence ID" value="NZ_BDCR01000003.1"/>
</dbReference>
<proteinExistence type="predicted"/>
<keyword evidence="3" id="KW-1185">Reference proteome</keyword>
<reference evidence="3" key="1">
    <citation type="submission" date="2016-04" db="EMBL/GenBank/DDBJ databases">
        <title>Draft genome sequence of Paludibacter jiangxiensis strain NM7.</title>
        <authorList>
            <person name="Qiu Y."/>
            <person name="Matsuura N."/>
            <person name="Ohashi A."/>
            <person name="Tourlousse M.D."/>
            <person name="Sekiguchi Y."/>
        </authorList>
    </citation>
    <scope>NUCLEOTIDE SEQUENCE [LARGE SCALE GENOMIC DNA]</scope>
    <source>
        <strain evidence="3">NM7</strain>
    </source>
</reference>
<dbReference type="Proteomes" id="UP000076586">
    <property type="component" value="Unassembled WGS sequence"/>
</dbReference>
<dbReference type="AlphaFoldDB" id="A0A170ZT53"/>
<protein>
    <submittedName>
        <fullName evidence="2">Uncharacterized protein</fullName>
    </submittedName>
</protein>
<gene>
    <name evidence="2" type="ORF">PJIAN_3303</name>
</gene>
<name>A0A170ZT53_9BACT</name>
<evidence type="ECO:0000256" key="1">
    <source>
        <dbReference type="SAM" id="Phobius"/>
    </source>
</evidence>
<organism evidence="2 3">
    <name type="scientific">Paludibacter jiangxiensis</name>
    <dbReference type="NCBI Taxonomy" id="681398"/>
    <lineage>
        <taxon>Bacteria</taxon>
        <taxon>Pseudomonadati</taxon>
        <taxon>Bacteroidota</taxon>
        <taxon>Bacteroidia</taxon>
        <taxon>Bacteroidales</taxon>
        <taxon>Paludibacteraceae</taxon>
        <taxon>Paludibacter</taxon>
    </lineage>
</organism>